<evidence type="ECO:0000256" key="1">
    <source>
        <dbReference type="ARBA" id="ARBA00004651"/>
    </source>
</evidence>
<evidence type="ECO:0000256" key="2">
    <source>
        <dbReference type="ARBA" id="ARBA00022475"/>
    </source>
</evidence>
<reference evidence="9" key="1">
    <citation type="submission" date="2018-05" db="EMBL/GenBank/DDBJ databases">
        <authorList>
            <person name="Lanie J.A."/>
            <person name="Ng W.-L."/>
            <person name="Kazmierczak K.M."/>
            <person name="Andrzejewski T.M."/>
            <person name="Davidsen T.M."/>
            <person name="Wayne K.J."/>
            <person name="Tettelin H."/>
            <person name="Glass J.I."/>
            <person name="Rusch D."/>
            <person name="Podicherti R."/>
            <person name="Tsui H.-C.T."/>
            <person name="Winkler M.E."/>
        </authorList>
    </citation>
    <scope>NUCLEOTIDE SEQUENCE</scope>
</reference>
<feature type="transmembrane region" description="Helical" evidence="6">
    <location>
        <begin position="269"/>
        <end position="293"/>
    </location>
</feature>
<dbReference type="InterPro" id="IPR003838">
    <property type="entry name" value="ABC3_permease_C"/>
</dbReference>
<dbReference type="PANTHER" id="PTHR30287">
    <property type="entry name" value="MEMBRANE COMPONENT OF PREDICTED ABC SUPERFAMILY METABOLITE UPTAKE TRANSPORTER"/>
    <property type="match status" value="1"/>
</dbReference>
<dbReference type="Pfam" id="PF02687">
    <property type="entry name" value="FtsX"/>
    <property type="match status" value="1"/>
</dbReference>
<keyword evidence="2" id="KW-1003">Cell membrane</keyword>
<feature type="transmembrane region" description="Helical" evidence="6">
    <location>
        <begin position="314"/>
        <end position="342"/>
    </location>
</feature>
<keyword evidence="5 6" id="KW-0472">Membrane</keyword>
<evidence type="ECO:0000259" key="7">
    <source>
        <dbReference type="Pfam" id="PF02687"/>
    </source>
</evidence>
<comment type="subcellular location">
    <subcellularLocation>
        <location evidence="1">Cell membrane</location>
        <topology evidence="1">Multi-pass membrane protein</topology>
    </subcellularLocation>
</comment>
<feature type="transmembrane region" description="Helical" evidence="6">
    <location>
        <begin position="770"/>
        <end position="798"/>
    </location>
</feature>
<evidence type="ECO:0000256" key="6">
    <source>
        <dbReference type="SAM" id="Phobius"/>
    </source>
</evidence>
<feature type="transmembrane region" description="Helical" evidence="6">
    <location>
        <begin position="433"/>
        <end position="456"/>
    </location>
</feature>
<feature type="domain" description="ABC3 transporter permease C-terminal" evidence="7">
    <location>
        <begin position="272"/>
        <end position="388"/>
    </location>
</feature>
<feature type="domain" description="MacB-like periplasmic core" evidence="8">
    <location>
        <begin position="33"/>
        <end position="238"/>
    </location>
</feature>
<feature type="transmembrane region" description="Helical" evidence="6">
    <location>
        <begin position="486"/>
        <end position="504"/>
    </location>
</feature>
<feature type="transmembrane region" description="Helical" evidence="6">
    <location>
        <begin position="406"/>
        <end position="427"/>
    </location>
</feature>
<dbReference type="EMBL" id="UINC01005570">
    <property type="protein sequence ID" value="SVA22144.1"/>
    <property type="molecule type" value="Genomic_DNA"/>
</dbReference>
<dbReference type="PANTHER" id="PTHR30287:SF1">
    <property type="entry name" value="INNER MEMBRANE PROTEIN"/>
    <property type="match status" value="1"/>
</dbReference>
<accession>A0A381U229</accession>
<evidence type="ECO:0000313" key="9">
    <source>
        <dbReference type="EMBL" id="SVA22144.1"/>
    </source>
</evidence>
<dbReference type="InterPro" id="IPR038766">
    <property type="entry name" value="Membrane_comp_ABC_pdt"/>
</dbReference>
<evidence type="ECO:0000259" key="8">
    <source>
        <dbReference type="Pfam" id="PF12704"/>
    </source>
</evidence>
<evidence type="ECO:0000256" key="4">
    <source>
        <dbReference type="ARBA" id="ARBA00022989"/>
    </source>
</evidence>
<dbReference type="Pfam" id="PF12704">
    <property type="entry name" value="MacB_PCD"/>
    <property type="match status" value="1"/>
</dbReference>
<feature type="transmembrane region" description="Helical" evidence="6">
    <location>
        <begin position="24"/>
        <end position="44"/>
    </location>
</feature>
<feature type="transmembrane region" description="Helical" evidence="6">
    <location>
        <begin position="362"/>
        <end position="385"/>
    </location>
</feature>
<sequence length="807" mass="88698">MRTHFQTSIRFVLGMIFREIRASWVRLAFFFVCVAVGVGAIVGVRSIIQSARATLLHESRTLLAADVLVQSREPWTTEGRNLVDARLNTVPVLERTESIETTTMVRPADPAKAVAKMVELRGVEPGFPFYGELQLVGGVKFVPEMLNNYGALVRPELLAQLDIEVGDQVIIGNDLYEIRGVVLAEPGHQLSAFSFGPRVLIDHDALVQSDLLGFGSRARYQTLIRIDEVYIEPLVEQLRNDFEGTYLRAWSYRSTENRLSRNFKRAEDYLSLIGFVIVILGGIGVWSVTQVFIQQKLRSIAILKCLGATTLQLLCVYMLQVIILAFGGSLLGVGIARVMLMAMPTNIVAEYGDITYGLTGSAVIQGIGIGLLVSFLFALLPLLDVRHVRPLLLLRETGARLTNRIDWLRVVAGGLITVALVIVASWQADSWRVGAYVSGGFASVAVALHFAAAGLVRVVTPLSRATWFPLRHAVISLRRPGNQTRTILLAVGLGSFFLIGIRALQVNLLREFAVEMREDVPDMFLLDIQQDQADGVREFLETRSSGETAALLPVLRGRMTGAESSALNLGGAEDVRGRGPLGREYVITYRDGLEENERYLDGGPWSDDLSITEVSIEESIRERFDIDVGDTISFEVLGRVVRARVASVREVQWSDTRRGGFMFVFRPDAFVTAPHYYIAMVRGPDGADDRGRLQRDLVGRYSNISIIDVRDVMASAKEIIGGVTLAISVIGAITVFMGGLILIGSVAMTKFQRLYEAAIFKTLGANSRTIAMMLVIEYGGLGILAGIVGSIGAVVLTWSLSRYLLEI</sequence>
<organism evidence="9">
    <name type="scientific">marine metagenome</name>
    <dbReference type="NCBI Taxonomy" id="408172"/>
    <lineage>
        <taxon>unclassified sequences</taxon>
        <taxon>metagenomes</taxon>
        <taxon>ecological metagenomes</taxon>
    </lineage>
</organism>
<gene>
    <name evidence="9" type="ORF">METZ01_LOCUS74998</name>
</gene>
<dbReference type="InterPro" id="IPR025857">
    <property type="entry name" value="MacB_PCD"/>
</dbReference>
<feature type="non-terminal residue" evidence="9">
    <location>
        <position position="807"/>
    </location>
</feature>
<proteinExistence type="predicted"/>
<evidence type="ECO:0000256" key="5">
    <source>
        <dbReference type="ARBA" id="ARBA00023136"/>
    </source>
</evidence>
<feature type="transmembrane region" description="Helical" evidence="6">
    <location>
        <begin position="719"/>
        <end position="749"/>
    </location>
</feature>
<dbReference type="AlphaFoldDB" id="A0A381U229"/>
<evidence type="ECO:0000256" key="3">
    <source>
        <dbReference type="ARBA" id="ARBA00022692"/>
    </source>
</evidence>
<name>A0A381U229_9ZZZZ</name>
<dbReference type="GO" id="GO:0005886">
    <property type="term" value="C:plasma membrane"/>
    <property type="evidence" value="ECO:0007669"/>
    <property type="project" value="UniProtKB-SubCell"/>
</dbReference>
<keyword evidence="4 6" id="KW-1133">Transmembrane helix</keyword>
<keyword evidence="3 6" id="KW-0812">Transmembrane</keyword>
<evidence type="ECO:0008006" key="10">
    <source>
        <dbReference type="Google" id="ProtNLM"/>
    </source>
</evidence>
<protein>
    <recommendedName>
        <fullName evidence="10">ABC3 transporter permease protein domain-containing protein</fullName>
    </recommendedName>
</protein>